<dbReference type="Proteomes" id="UP000201600">
    <property type="component" value="Segment"/>
</dbReference>
<dbReference type="GeneID" id="18171704"/>
<evidence type="ECO:0000313" key="2">
    <source>
        <dbReference type="Proteomes" id="UP000201600"/>
    </source>
</evidence>
<gene>
    <name evidence="1" type="ORF">LP030nr2_069</name>
</gene>
<protein>
    <submittedName>
        <fullName evidence="1">Uncharacterized protein</fullName>
    </submittedName>
</protein>
<reference evidence="1 2" key="1">
    <citation type="journal article" date="2014" name="Appl. Environ. Microbiol.">
        <title>Comparative genomic and morphological analysis of Listeria phages isolated from farm environments.</title>
        <authorList>
            <person name="Denes T."/>
            <person name="Vongkamjan K."/>
            <person name="Ackermann H.W."/>
            <person name="Moreno Switt A.I."/>
            <person name="Wiedmann M."/>
            <person name="den Bakker H.C."/>
        </authorList>
    </citation>
    <scope>NUCLEOTIDE SEQUENCE [LARGE SCALE GENOMIC DNA]</scope>
</reference>
<accession>W0G8K9</accession>
<dbReference type="EMBL" id="JX120799">
    <property type="protein sequence ID" value="AHF53421.1"/>
    <property type="molecule type" value="Genomic_DNA"/>
</dbReference>
<organism evidence="1 2">
    <name type="scientific">Listeria phage LP-030-2</name>
    <dbReference type="NCBI Taxonomy" id="1173743"/>
    <lineage>
        <taxon>Viruses</taxon>
        <taxon>Duplodnaviria</taxon>
        <taxon>Heunggongvirae</taxon>
        <taxon>Uroviricota</taxon>
        <taxon>Caudoviricetes</taxon>
        <taxon>Psavirus</taxon>
        <taxon>Psavirus LP302</taxon>
    </lineage>
</organism>
<evidence type="ECO:0000313" key="1">
    <source>
        <dbReference type="EMBL" id="AHF53421.1"/>
    </source>
</evidence>
<sequence length="53" mass="6041">MSPISRFGLMLQGANPCRVYLNDNTFSLFNSRYVLMGRLYNFRFLTSASPSEG</sequence>
<proteinExistence type="predicted"/>
<name>W0G8K9_9CAUD</name>
<dbReference type="KEGG" id="vg:18171704"/>
<keyword evidence="2" id="KW-1185">Reference proteome</keyword>
<dbReference type="RefSeq" id="YP_008997820.1">
    <property type="nucleotide sequence ID" value="NC_021539.2"/>
</dbReference>